<dbReference type="GO" id="GO:0051536">
    <property type="term" value="F:iron-sulfur cluster binding"/>
    <property type="evidence" value="ECO:0007669"/>
    <property type="project" value="UniProtKB-KW"/>
</dbReference>
<dbReference type="SUPFAM" id="SSF54292">
    <property type="entry name" value="2Fe-2S ferredoxin-like"/>
    <property type="match status" value="1"/>
</dbReference>
<keyword evidence="4" id="KW-1185">Reference proteome</keyword>
<sequence>MTTGTETGMADEITITIDGVDVTTTPDKMVIQAASDAGIYIPYLCYYPGMKPFGACRMCVVTAEAPDREGNYRPLPGSPASCTTPVMPGMRVTTNSDDIVELRRGIMDCSYRSIRTAA</sequence>
<dbReference type="PROSITE" id="PS51085">
    <property type="entry name" value="2FE2S_FER_2"/>
    <property type="match status" value="1"/>
</dbReference>
<protein>
    <submittedName>
        <fullName evidence="3">NADPH-Fe(3+) oxidoreductase subunit alpha</fullName>
    </submittedName>
</protein>
<organism evidence="3 4">
    <name type="scientific">Geodia barretti</name>
    <name type="common">Barrett's horny sponge</name>
    <dbReference type="NCBI Taxonomy" id="519541"/>
    <lineage>
        <taxon>Eukaryota</taxon>
        <taxon>Metazoa</taxon>
        <taxon>Porifera</taxon>
        <taxon>Demospongiae</taxon>
        <taxon>Heteroscleromorpha</taxon>
        <taxon>Tetractinellida</taxon>
        <taxon>Astrophorina</taxon>
        <taxon>Geodiidae</taxon>
        <taxon>Geodia</taxon>
    </lineage>
</organism>
<keyword evidence="1" id="KW-0411">Iron-sulfur</keyword>
<dbReference type="InterPro" id="IPR036010">
    <property type="entry name" value="2Fe-2S_ferredoxin-like_sf"/>
</dbReference>
<accession>A0AA35RIR7</accession>
<evidence type="ECO:0000313" key="3">
    <source>
        <dbReference type="EMBL" id="CAI8012275.1"/>
    </source>
</evidence>
<dbReference type="InterPro" id="IPR000283">
    <property type="entry name" value="NADH_UbQ_OxRdtase_75kDa_su_CS"/>
</dbReference>
<feature type="domain" description="2Fe-2S ferredoxin-type" evidence="2">
    <location>
        <begin position="11"/>
        <end position="98"/>
    </location>
</feature>
<evidence type="ECO:0000259" key="2">
    <source>
        <dbReference type="PROSITE" id="PS51085"/>
    </source>
</evidence>
<keyword evidence="1" id="KW-0408">Iron</keyword>
<dbReference type="GO" id="GO:0016020">
    <property type="term" value="C:membrane"/>
    <property type="evidence" value="ECO:0007669"/>
    <property type="project" value="InterPro"/>
</dbReference>
<keyword evidence="1" id="KW-0479">Metal-binding</keyword>
<dbReference type="AlphaFoldDB" id="A0AA35RIR7"/>
<dbReference type="Pfam" id="PF13510">
    <property type="entry name" value="Fer2_4"/>
    <property type="match status" value="1"/>
</dbReference>
<dbReference type="PROSITE" id="PS00641">
    <property type="entry name" value="COMPLEX1_75K_1"/>
    <property type="match status" value="1"/>
</dbReference>
<reference evidence="3" key="1">
    <citation type="submission" date="2023-03" db="EMBL/GenBank/DDBJ databases">
        <authorList>
            <person name="Steffen K."/>
            <person name="Cardenas P."/>
        </authorList>
    </citation>
    <scope>NUCLEOTIDE SEQUENCE</scope>
</reference>
<gene>
    <name evidence="3" type="ORF">GBAR_LOCUS7887</name>
</gene>
<evidence type="ECO:0000256" key="1">
    <source>
        <dbReference type="ARBA" id="ARBA00023014"/>
    </source>
</evidence>
<dbReference type="CDD" id="cd00207">
    <property type="entry name" value="fer2"/>
    <property type="match status" value="1"/>
</dbReference>
<dbReference type="Proteomes" id="UP001174909">
    <property type="component" value="Unassembled WGS sequence"/>
</dbReference>
<dbReference type="GO" id="GO:0008137">
    <property type="term" value="F:NADH dehydrogenase (ubiquinone) activity"/>
    <property type="evidence" value="ECO:0007669"/>
    <property type="project" value="InterPro"/>
</dbReference>
<evidence type="ECO:0000313" key="4">
    <source>
        <dbReference type="Proteomes" id="UP001174909"/>
    </source>
</evidence>
<dbReference type="Gene3D" id="3.10.20.740">
    <property type="match status" value="1"/>
</dbReference>
<dbReference type="EMBL" id="CASHTH010001174">
    <property type="protein sequence ID" value="CAI8012275.1"/>
    <property type="molecule type" value="Genomic_DNA"/>
</dbReference>
<dbReference type="InterPro" id="IPR001041">
    <property type="entry name" value="2Fe-2S_ferredoxin-type"/>
</dbReference>
<comment type="caution">
    <text evidence="3">The sequence shown here is derived from an EMBL/GenBank/DDBJ whole genome shotgun (WGS) entry which is preliminary data.</text>
</comment>
<name>A0AA35RIR7_GEOBA</name>
<dbReference type="GO" id="GO:0042773">
    <property type="term" value="P:ATP synthesis coupled electron transport"/>
    <property type="evidence" value="ECO:0007669"/>
    <property type="project" value="InterPro"/>
</dbReference>
<proteinExistence type="predicted"/>